<comment type="catalytic activity">
    <reaction evidence="1">
        <text>guanosine(46) in tRNA + S-adenosyl-L-methionine = N(7)-methylguanosine(46) in tRNA + S-adenosyl-L-homocysteine</text>
        <dbReference type="Rhea" id="RHEA:42708"/>
        <dbReference type="Rhea" id="RHEA-COMP:10188"/>
        <dbReference type="Rhea" id="RHEA-COMP:10189"/>
        <dbReference type="ChEBI" id="CHEBI:57856"/>
        <dbReference type="ChEBI" id="CHEBI:59789"/>
        <dbReference type="ChEBI" id="CHEBI:74269"/>
        <dbReference type="ChEBI" id="CHEBI:74480"/>
        <dbReference type="EC" id="2.1.1.33"/>
    </reaction>
</comment>
<evidence type="ECO:0000256" key="5">
    <source>
        <dbReference type="ARBA" id="ARBA00022691"/>
    </source>
</evidence>
<dbReference type="PANTHER" id="PTHR23417">
    <property type="entry name" value="3-DEOXY-D-MANNO-OCTULOSONIC-ACID TRANSFERASE/TRNA GUANINE-N 7 - -METHYLTRANSFERASE"/>
    <property type="match status" value="1"/>
</dbReference>
<dbReference type="PANTHER" id="PTHR23417:SF21">
    <property type="entry name" value="TRNA (GUANINE-N(7)-)-METHYLTRANSFERASE"/>
    <property type="match status" value="1"/>
</dbReference>
<sequence>MPHSRKSRAAVVVNLYIFLSMSLNYRCWAFVTKLGRGLIPIPQTWRLQRGSDKLHNIPAIHIQDASSLTSPIDSIPVEERISIDELVAMRSVARWQGDFCQADAIRDKIDAKVICLEIQDYGEIEYRIEVTDVPRSAGGNSTWNLVPMNSPLLDNRLKPQGDENLLRLAHATLGLAVSASECSEDVDSTTFEDLLDRAEKRLDVIMRQKTLSSFLPGAAAASELHGRKSADATLWFALGGAKREALYDGLVEIAKDELLRFGMNSSCRCKDILHIVERVAQSGVISEVSEQLYHVAADCIEKKTGDDLFDEEDSQYTNAIRSLRDGSFGLHSERALLGLWRFSTRQRKQKAFFEHAAIHFEGQFGRKERKIGGAIQKSYDWDAIFDDPHRPLVCDVGCGMGVSILGLATSKASKAASSVVDVDWESCNFIGVDLSNLAIRYCQGIADRWNLTGHVQFVSDSAENCLDALKFYPGPLTLALIQFPTPYQFQPHESACEQDLASVFKQKGNAQLPTSPKDNFMVSSELLACLHRVLNKGRGQLLLQSNCEDVAVFMKNASIEAGFMPIAATHPVTELEAVTQRAQRWAASGGERAVGNVFSAVPLLPSVSRTETEVACTIDKKPCHRVLMSAIEISNNENANLNSNN</sequence>
<dbReference type="eggNOG" id="ENOG502SETK">
    <property type="taxonomic scope" value="Eukaryota"/>
</dbReference>
<evidence type="ECO:0000313" key="7">
    <source>
        <dbReference type="EMBL" id="EJK67161.1"/>
    </source>
</evidence>
<evidence type="ECO:0000256" key="4">
    <source>
        <dbReference type="ARBA" id="ARBA00022679"/>
    </source>
</evidence>
<dbReference type="GO" id="GO:0043527">
    <property type="term" value="C:tRNA methyltransferase complex"/>
    <property type="evidence" value="ECO:0007669"/>
    <property type="project" value="TreeGrafter"/>
</dbReference>
<reference evidence="7 8" key="1">
    <citation type="journal article" date="2012" name="Genome Biol.">
        <title>Genome and low-iron response of an oceanic diatom adapted to chronic iron limitation.</title>
        <authorList>
            <person name="Lommer M."/>
            <person name="Specht M."/>
            <person name="Roy A.S."/>
            <person name="Kraemer L."/>
            <person name="Andreson R."/>
            <person name="Gutowska M.A."/>
            <person name="Wolf J."/>
            <person name="Bergner S.V."/>
            <person name="Schilhabel M.B."/>
            <person name="Klostermeier U.C."/>
            <person name="Beiko R.G."/>
            <person name="Rosenstiel P."/>
            <person name="Hippler M."/>
            <person name="Laroche J."/>
        </authorList>
    </citation>
    <scope>NUCLEOTIDE SEQUENCE [LARGE SCALE GENOMIC DNA]</scope>
    <source>
        <strain evidence="7 8">CCMP1005</strain>
    </source>
</reference>
<dbReference type="OMA" id="HESACEQ"/>
<evidence type="ECO:0000256" key="2">
    <source>
        <dbReference type="ARBA" id="ARBA00011977"/>
    </source>
</evidence>
<evidence type="ECO:0000256" key="6">
    <source>
        <dbReference type="ARBA" id="ARBA00022694"/>
    </source>
</evidence>
<name>K0T1P7_THAOC</name>
<evidence type="ECO:0000256" key="1">
    <source>
        <dbReference type="ARBA" id="ARBA00000142"/>
    </source>
</evidence>
<dbReference type="GO" id="GO:0008176">
    <property type="term" value="F:tRNA (guanine(46)-N7)-methyltransferase activity"/>
    <property type="evidence" value="ECO:0007669"/>
    <property type="project" value="UniProtKB-EC"/>
</dbReference>
<evidence type="ECO:0000313" key="8">
    <source>
        <dbReference type="Proteomes" id="UP000266841"/>
    </source>
</evidence>
<keyword evidence="4" id="KW-0808">Transferase</keyword>
<dbReference type="InterPro" id="IPR029063">
    <property type="entry name" value="SAM-dependent_MTases_sf"/>
</dbReference>
<keyword evidence="6" id="KW-0819">tRNA processing</keyword>
<dbReference type="Gene3D" id="3.40.50.150">
    <property type="entry name" value="Vaccinia Virus protein VP39"/>
    <property type="match status" value="1"/>
</dbReference>
<keyword evidence="3" id="KW-0489">Methyltransferase</keyword>
<dbReference type="AlphaFoldDB" id="K0T1P7"/>
<gene>
    <name evidence="7" type="ORF">THAOC_11845</name>
</gene>
<dbReference type="OrthoDB" id="44846at2759"/>
<dbReference type="InterPro" id="IPR003358">
    <property type="entry name" value="tRNA_(Gua-N-7)_MeTrfase_Trmb"/>
</dbReference>
<proteinExistence type="predicted"/>
<dbReference type="EC" id="2.1.1.33" evidence="2"/>
<keyword evidence="8" id="KW-1185">Reference proteome</keyword>
<dbReference type="SUPFAM" id="SSF53335">
    <property type="entry name" value="S-adenosyl-L-methionine-dependent methyltransferases"/>
    <property type="match status" value="1"/>
</dbReference>
<comment type="caution">
    <text evidence="7">The sequence shown here is derived from an EMBL/GenBank/DDBJ whole genome shotgun (WGS) entry which is preliminary data.</text>
</comment>
<accession>K0T1P7</accession>
<evidence type="ECO:0000256" key="3">
    <source>
        <dbReference type="ARBA" id="ARBA00022603"/>
    </source>
</evidence>
<dbReference type="EMBL" id="AGNL01013592">
    <property type="protein sequence ID" value="EJK67161.1"/>
    <property type="molecule type" value="Genomic_DNA"/>
</dbReference>
<organism evidence="7 8">
    <name type="scientific">Thalassiosira oceanica</name>
    <name type="common">Marine diatom</name>
    <dbReference type="NCBI Taxonomy" id="159749"/>
    <lineage>
        <taxon>Eukaryota</taxon>
        <taxon>Sar</taxon>
        <taxon>Stramenopiles</taxon>
        <taxon>Ochrophyta</taxon>
        <taxon>Bacillariophyta</taxon>
        <taxon>Coscinodiscophyceae</taxon>
        <taxon>Thalassiosirophycidae</taxon>
        <taxon>Thalassiosirales</taxon>
        <taxon>Thalassiosiraceae</taxon>
        <taxon>Thalassiosira</taxon>
    </lineage>
</organism>
<dbReference type="PROSITE" id="PS51625">
    <property type="entry name" value="SAM_MT_TRMB"/>
    <property type="match status" value="1"/>
</dbReference>
<dbReference type="Proteomes" id="UP000266841">
    <property type="component" value="Unassembled WGS sequence"/>
</dbReference>
<protein>
    <recommendedName>
        <fullName evidence="2">tRNA (guanine(46)-N(7))-methyltransferase</fullName>
        <ecNumber evidence="2">2.1.1.33</ecNumber>
    </recommendedName>
</protein>
<keyword evidence="5" id="KW-0949">S-adenosyl-L-methionine</keyword>